<proteinExistence type="predicted"/>
<reference evidence="8 9" key="1">
    <citation type="submission" date="2017-10" db="EMBL/GenBank/DDBJ databases">
        <title>Genomics of the genus Arcobacter.</title>
        <authorList>
            <person name="Perez-Cataluna A."/>
            <person name="Figueras M.J."/>
        </authorList>
    </citation>
    <scope>NUCLEOTIDE SEQUENCE [LARGE SCALE GENOMIC DNA]</scope>
    <source>
        <strain evidence="8 9">CECT 8993</strain>
    </source>
</reference>
<dbReference type="PROSITE" id="PS51839">
    <property type="entry name" value="4FE4S_HC3"/>
    <property type="match status" value="1"/>
</dbReference>
<dbReference type="Pfam" id="PF12838">
    <property type="entry name" value="Fer4_7"/>
    <property type="match status" value="1"/>
</dbReference>
<keyword evidence="3" id="KW-0408">Iron</keyword>
<evidence type="ECO:0000259" key="5">
    <source>
        <dbReference type="PROSITE" id="PS51085"/>
    </source>
</evidence>
<dbReference type="Gene3D" id="3.30.70.20">
    <property type="match status" value="1"/>
</dbReference>
<dbReference type="GO" id="GO:0016491">
    <property type="term" value="F:oxidoreductase activity"/>
    <property type="evidence" value="ECO:0007669"/>
    <property type="project" value="InterPro"/>
</dbReference>
<dbReference type="InterPro" id="IPR017896">
    <property type="entry name" value="4Fe4S_Fe-S-bd"/>
</dbReference>
<feature type="domain" description="2Fe-2S ferredoxin-type" evidence="5">
    <location>
        <begin position="3"/>
        <end position="79"/>
    </location>
</feature>
<dbReference type="PROSITE" id="PS51379">
    <property type="entry name" value="4FE4S_FER_2"/>
    <property type="match status" value="2"/>
</dbReference>
<keyword evidence="1" id="KW-0004">4Fe-4S</keyword>
<evidence type="ECO:0000256" key="4">
    <source>
        <dbReference type="ARBA" id="ARBA00023014"/>
    </source>
</evidence>
<gene>
    <name evidence="8" type="ORF">CRV08_12130</name>
</gene>
<evidence type="ECO:0000256" key="1">
    <source>
        <dbReference type="ARBA" id="ARBA00022485"/>
    </source>
</evidence>
<dbReference type="InterPro" id="IPR019574">
    <property type="entry name" value="NADH_UbQ_OxRdtase_Gsu_4Fe4S-bd"/>
</dbReference>
<evidence type="ECO:0000256" key="2">
    <source>
        <dbReference type="ARBA" id="ARBA00022723"/>
    </source>
</evidence>
<dbReference type="PANTHER" id="PTHR24960">
    <property type="entry name" value="PHOTOSYSTEM I IRON-SULFUR CENTER-RELATED"/>
    <property type="match status" value="1"/>
</dbReference>
<dbReference type="AlphaFoldDB" id="A0A4V1LR34"/>
<evidence type="ECO:0000259" key="7">
    <source>
        <dbReference type="PROSITE" id="PS51839"/>
    </source>
</evidence>
<evidence type="ECO:0000256" key="3">
    <source>
        <dbReference type="ARBA" id="ARBA00023004"/>
    </source>
</evidence>
<dbReference type="GO" id="GO:0051539">
    <property type="term" value="F:4 iron, 4 sulfur cluster binding"/>
    <property type="evidence" value="ECO:0007669"/>
    <property type="project" value="UniProtKB-KW"/>
</dbReference>
<dbReference type="SUPFAM" id="SSF54862">
    <property type="entry name" value="4Fe-4S ferredoxins"/>
    <property type="match status" value="1"/>
</dbReference>
<dbReference type="Proteomes" id="UP000290172">
    <property type="component" value="Unassembled WGS sequence"/>
</dbReference>
<dbReference type="Pfam" id="PF10588">
    <property type="entry name" value="NADH-G_4Fe-4S_3"/>
    <property type="match status" value="1"/>
</dbReference>
<dbReference type="InterPro" id="IPR001041">
    <property type="entry name" value="2Fe-2S_ferredoxin-type"/>
</dbReference>
<keyword evidence="2" id="KW-0479">Metal-binding</keyword>
<dbReference type="Gene3D" id="3.10.20.740">
    <property type="match status" value="1"/>
</dbReference>
<evidence type="ECO:0000313" key="9">
    <source>
        <dbReference type="Proteomes" id="UP000290172"/>
    </source>
</evidence>
<dbReference type="InterPro" id="IPR017900">
    <property type="entry name" value="4Fe4S_Fe_S_CS"/>
</dbReference>
<dbReference type="Pfam" id="PF13510">
    <property type="entry name" value="Fer2_4"/>
    <property type="match status" value="1"/>
</dbReference>
<dbReference type="InterPro" id="IPR036010">
    <property type="entry name" value="2Fe-2S_ferredoxin-like_sf"/>
</dbReference>
<dbReference type="PROSITE" id="PS51085">
    <property type="entry name" value="2FE2S_FER_2"/>
    <property type="match status" value="1"/>
</dbReference>
<dbReference type="GO" id="GO:0046872">
    <property type="term" value="F:metal ion binding"/>
    <property type="evidence" value="ECO:0007669"/>
    <property type="project" value="UniProtKB-KW"/>
</dbReference>
<evidence type="ECO:0000259" key="6">
    <source>
        <dbReference type="PROSITE" id="PS51379"/>
    </source>
</evidence>
<feature type="domain" description="4Fe-4S ferredoxin-type" evidence="6">
    <location>
        <begin position="137"/>
        <end position="170"/>
    </location>
</feature>
<keyword evidence="4" id="KW-0411">Iron-sulfur</keyword>
<feature type="domain" description="4Fe-4S His(Cys)3-ligated-type" evidence="7">
    <location>
        <begin position="79"/>
        <end position="118"/>
    </location>
</feature>
<name>A0A4V1LR34_9BACT</name>
<dbReference type="InterPro" id="IPR050157">
    <property type="entry name" value="PSI_iron-sulfur_center"/>
</dbReference>
<dbReference type="PROSITE" id="PS00198">
    <property type="entry name" value="4FE4S_FER_1"/>
    <property type="match status" value="1"/>
</dbReference>
<protein>
    <submittedName>
        <fullName evidence="8">Ferredoxin</fullName>
    </submittedName>
</protein>
<dbReference type="RefSeq" id="WP_128982490.1">
    <property type="nucleotide sequence ID" value="NZ_PDKJ01000012.1"/>
</dbReference>
<dbReference type="FunFam" id="3.10.20.740:FF:000003">
    <property type="entry name" value="Formate dehydrogenase subunit alpha"/>
    <property type="match status" value="1"/>
</dbReference>
<sequence>MSDLITLTINGKTIEAKEGEYILNVARANDIFIPAICYLTRCSPTLACRLCLVEADGKQVYSCNTKAKEGMNITTHTENIAKERRAIMEVYDVNHPLQCGVCDQSGECELQNYSLYMKVDSQSYAIKDVPRPAQTWGVMKYDPGLCIVCEKCVTVCKDMIGSNALSTVKRGSDALEKEYKDTMPKDAYSMWNKLNKSLIGFEEEACTDCGECISVCPVGALVSADFQYKSNAWELNKIPAANPHSSDCAFMYYETKHESIENAEPKIYRVTNEHHYSTLNGAARFGYDFENRVQGKDEENFAKAVEAFKTAQSIIFNSYITNEEALILQKIATKTGAKLVNKDAYNYKKFLEAYSSTSGSSLYSSTLKDVHDSNFVVSLGTYLKSDLPNARYALNNSVVMNKGAALYLHPISDKVMEKVGKRGKTTEFIQYKPLAEEAALYLLLDKFGKDLPADVQEYINQNKETKTKIVTEVVKETVVELVKDEETGEEKEVKKVVSKKVENSVEFEYTKFLDALGLDEKFLDTFEALLDKKDKFSLIVGEDLYTHPKSENLAKLCGLVDRYTDFSVLIIPSQTNTLGVSLICDVTDKKEGQTVGYNEKADFQISALGDGNLDMPALNQQEGTFTNIDKKVIPTNAAIGYKGYVLNDIANEVLESDVEYTIEYTQELPLEKGFKAVDFDRLPNHFGNDRIEYRGYDITSKETTIRTEVEAMLAETLTANEGETLIYRANPINQFNEFTAIAHEFVKDLESGLFASAEFFEKLELQKGDKVVVTANNIELELNAFIDDQIAGDIAYVSTFQKSLDTKALFDGYRFQKAVIKKA</sequence>
<comment type="caution">
    <text evidence="8">The sequence shown here is derived from an EMBL/GenBank/DDBJ whole genome shotgun (WGS) entry which is preliminary data.</text>
</comment>
<organism evidence="8 9">
    <name type="scientific">Halarcobacter ebronensis</name>
    <dbReference type="NCBI Taxonomy" id="1462615"/>
    <lineage>
        <taxon>Bacteria</taxon>
        <taxon>Pseudomonadati</taxon>
        <taxon>Campylobacterota</taxon>
        <taxon>Epsilonproteobacteria</taxon>
        <taxon>Campylobacterales</taxon>
        <taxon>Arcobacteraceae</taxon>
        <taxon>Halarcobacter</taxon>
    </lineage>
</organism>
<dbReference type="SUPFAM" id="SSF54292">
    <property type="entry name" value="2Fe-2S ferredoxin-like"/>
    <property type="match status" value="1"/>
</dbReference>
<evidence type="ECO:0000313" key="8">
    <source>
        <dbReference type="EMBL" id="RXJ66808.1"/>
    </source>
</evidence>
<dbReference type="SUPFAM" id="SSF53706">
    <property type="entry name" value="Formate dehydrogenase/DMSO reductase, domains 1-3"/>
    <property type="match status" value="1"/>
</dbReference>
<feature type="domain" description="4Fe-4S ferredoxin-type" evidence="6">
    <location>
        <begin position="197"/>
        <end position="226"/>
    </location>
</feature>
<dbReference type="PANTHER" id="PTHR24960:SF84">
    <property type="entry name" value="HYDROGENASE SUBUNIT"/>
    <property type="match status" value="1"/>
</dbReference>
<accession>A0A4V1LR34</accession>
<dbReference type="NCBIfam" id="NF006305">
    <property type="entry name" value="PRK08493.1"/>
    <property type="match status" value="1"/>
</dbReference>
<dbReference type="SMART" id="SM00929">
    <property type="entry name" value="NADH-G_4Fe-4S_3"/>
    <property type="match status" value="1"/>
</dbReference>
<dbReference type="EMBL" id="PDKJ01000012">
    <property type="protein sequence ID" value="RXJ66808.1"/>
    <property type="molecule type" value="Genomic_DNA"/>
</dbReference>